<dbReference type="PANTHER" id="PTHR31126">
    <property type="entry name" value="TYROSINE-PROTEIN PHOSPHATASE"/>
    <property type="match status" value="1"/>
</dbReference>
<dbReference type="InterPro" id="IPR029021">
    <property type="entry name" value="Prot-tyrosine_phosphatase-like"/>
</dbReference>
<organism evidence="3 4">
    <name type="scientific">Enterococcus faecalis ERV63</name>
    <dbReference type="NCBI Taxonomy" id="1134793"/>
    <lineage>
        <taxon>Bacteria</taxon>
        <taxon>Bacillati</taxon>
        <taxon>Bacillota</taxon>
        <taxon>Bacilli</taxon>
        <taxon>Lactobacillales</taxon>
        <taxon>Enterococcaceae</taxon>
        <taxon>Enterococcus</taxon>
    </lineage>
</organism>
<protein>
    <submittedName>
        <fullName evidence="3">Aldo/keto reductase family protein</fullName>
    </submittedName>
</protein>
<name>A0AAV3GLI8_ENTFL</name>
<dbReference type="InterPro" id="IPR016130">
    <property type="entry name" value="Tyr_Pase_AS"/>
</dbReference>
<accession>A0AAV3GLI8</accession>
<dbReference type="PANTHER" id="PTHR31126:SF1">
    <property type="entry name" value="TYROSINE SPECIFIC PROTEIN PHOSPHATASES DOMAIN-CONTAINING PROTEIN"/>
    <property type="match status" value="1"/>
</dbReference>
<dbReference type="Gene3D" id="3.90.190.10">
    <property type="entry name" value="Protein tyrosine phosphatase superfamily"/>
    <property type="match status" value="1"/>
</dbReference>
<dbReference type="InterPro" id="IPR000387">
    <property type="entry name" value="Tyr_Pase_dom"/>
</dbReference>
<comment type="similarity">
    <text evidence="1">Belongs to the protein-tyrosine phosphatase family.</text>
</comment>
<dbReference type="Pfam" id="PF13350">
    <property type="entry name" value="Y_phosphatase3"/>
    <property type="match status" value="1"/>
</dbReference>
<gene>
    <name evidence="3" type="ORF">HMPREF1336_01510</name>
</gene>
<dbReference type="AlphaFoldDB" id="A0AAV3GLI8"/>
<evidence type="ECO:0000259" key="2">
    <source>
        <dbReference type="PROSITE" id="PS50056"/>
    </source>
</evidence>
<sequence>MKERQNMNSVVNFRDIGGFPTKQGTSVKTGHFFRSGELVNVAQEDQQMLVEDYQIKRIYDFRSAAETQERPDDSIQGTNYLHIDILADIQAQTASLEGMLKTVGSPDAAMDMAYKEMVLSNSGRKGYQTFFENFLSYPQEAILFHCFAGKDRTGIGAALILSALGVEHSYILEDYLKTNEQRKAANEQIIAQYQANGTSSAEIQQLETMLYVKKEYLATALQAIEKEFGSVEGYLKEGLGLPLSAKKDMLSLYTKS</sequence>
<dbReference type="GO" id="GO:0004721">
    <property type="term" value="F:phosphoprotein phosphatase activity"/>
    <property type="evidence" value="ECO:0007669"/>
    <property type="project" value="InterPro"/>
</dbReference>
<evidence type="ECO:0000313" key="3">
    <source>
        <dbReference type="EMBL" id="EJV17353.1"/>
    </source>
</evidence>
<dbReference type="EMBL" id="ALZR01000042">
    <property type="protein sequence ID" value="EJV17353.1"/>
    <property type="molecule type" value="Genomic_DNA"/>
</dbReference>
<proteinExistence type="inferred from homology"/>
<evidence type="ECO:0000256" key="1">
    <source>
        <dbReference type="ARBA" id="ARBA00009580"/>
    </source>
</evidence>
<reference evidence="3 4" key="1">
    <citation type="submission" date="2012-04" db="EMBL/GenBank/DDBJ databases">
        <authorList>
            <person name="Weinstock G."/>
            <person name="Sodergren E."/>
            <person name="Lobos E.A."/>
            <person name="Fulton L."/>
            <person name="Fulton R."/>
            <person name="Courtney L."/>
            <person name="Fronick C."/>
            <person name="O'Laughlin M."/>
            <person name="Godfrey J."/>
            <person name="Wilson R.M."/>
            <person name="Miner T."/>
            <person name="Farmer C."/>
            <person name="Delehaunty K."/>
            <person name="Cordes M."/>
            <person name="Minx P."/>
            <person name="Tomlinson C."/>
            <person name="Chen J."/>
            <person name="Wollam A."/>
            <person name="Pepin K.H."/>
            <person name="Bhonagiri V."/>
            <person name="Zhang X."/>
            <person name="Suruliraj S."/>
            <person name="Warren W."/>
            <person name="Mitreva M."/>
            <person name="Mardis E.R."/>
            <person name="Wilson R.K."/>
        </authorList>
    </citation>
    <scope>NUCLEOTIDE SEQUENCE [LARGE SCALE GENOMIC DNA]</scope>
    <source>
        <strain evidence="3 4">ERV63</strain>
    </source>
</reference>
<dbReference type="PROSITE" id="PS00383">
    <property type="entry name" value="TYR_PHOSPHATASE_1"/>
    <property type="match status" value="1"/>
</dbReference>
<dbReference type="SUPFAM" id="SSF52799">
    <property type="entry name" value="(Phosphotyrosine protein) phosphatases II"/>
    <property type="match status" value="1"/>
</dbReference>
<dbReference type="PROSITE" id="PS50056">
    <property type="entry name" value="TYR_PHOSPHATASE_2"/>
    <property type="match status" value="1"/>
</dbReference>
<dbReference type="Proteomes" id="UP000004117">
    <property type="component" value="Unassembled WGS sequence"/>
</dbReference>
<evidence type="ECO:0000313" key="4">
    <source>
        <dbReference type="Proteomes" id="UP000004117"/>
    </source>
</evidence>
<dbReference type="InterPro" id="IPR026893">
    <property type="entry name" value="Tyr/Ser_Pase_IphP-type"/>
</dbReference>
<feature type="domain" description="Tyrosine specific protein phosphatases" evidence="2">
    <location>
        <begin position="128"/>
        <end position="194"/>
    </location>
</feature>
<comment type="caution">
    <text evidence="3">The sequence shown here is derived from an EMBL/GenBank/DDBJ whole genome shotgun (WGS) entry which is preliminary data.</text>
</comment>